<dbReference type="PANTHER" id="PTHR10656:SF69">
    <property type="entry name" value="MAB-21-LIKE HHH_H2TH-LIKE DOMAIN-CONTAINING PROTEIN"/>
    <property type="match status" value="1"/>
</dbReference>
<dbReference type="PANTHER" id="PTHR10656">
    <property type="entry name" value="CELL FATE DETERMINING PROTEIN MAB21-RELATED"/>
    <property type="match status" value="1"/>
</dbReference>
<keyword evidence="4" id="KW-1185">Reference proteome</keyword>
<dbReference type="Proteomes" id="UP000324832">
    <property type="component" value="Unassembled WGS sequence"/>
</dbReference>
<dbReference type="AlphaFoldDB" id="A0A5E4QDY5"/>
<feature type="region of interest" description="Disordered" evidence="1">
    <location>
        <begin position="227"/>
        <end position="257"/>
    </location>
</feature>
<organism evidence="3 4">
    <name type="scientific">Leptidea sinapis</name>
    <dbReference type="NCBI Taxonomy" id="189913"/>
    <lineage>
        <taxon>Eukaryota</taxon>
        <taxon>Metazoa</taxon>
        <taxon>Ecdysozoa</taxon>
        <taxon>Arthropoda</taxon>
        <taxon>Hexapoda</taxon>
        <taxon>Insecta</taxon>
        <taxon>Pterygota</taxon>
        <taxon>Neoptera</taxon>
        <taxon>Endopterygota</taxon>
        <taxon>Lepidoptera</taxon>
        <taxon>Glossata</taxon>
        <taxon>Ditrysia</taxon>
        <taxon>Papilionoidea</taxon>
        <taxon>Pieridae</taxon>
        <taxon>Dismorphiinae</taxon>
        <taxon>Leptidea</taxon>
    </lineage>
</organism>
<sequence>MGNTKSKKAQKEPDRFFERERWKEQRKEEKKKRHANPVNKRTAVKEPPINPAAAMSGPTLRASPLPPPSLVRSYDEEALDRMRHQLNHDSDAFLLNNILLSVQFFENYERELQTVKDNPITKRQHTMDAAMVQRHKHVFFADRLQECVQECVGYQRQRDLLEPLAAPRLFIIYDNVEASEPGDTSDYCAVLDAPFYKLRVEDCKEPGYIKLKKLEVLESAHHKDIDVSNTHSDDSIYTDSEKESNASDDSLYVGDTGELTCRPNAKGKIPNDKIENRSRYLNLNSISTELSVNINNETHSCSTSVEHSLDRSRTKPRKSILKKSTNDIKNERNKSSENIHIADDTETSGYRSNSSRQTESSETESDYGYSTITEVTTPKKIELSYQSKDSASSGVLPDECWITMNEKTFNWSDDEEEENDASSNLSISKNLYESHQYLNSVSFMNNFVDNFIISLGSGLGFQQDVIKNALTQGASVYCDNLRNGSKTSYEVYPALLAAWPNAANQWIIRERKIIQNPRTNFSYQWPTKHMVNKAIGFGCLLIPVGFRPKRGLNPDQKLQWRIIFPAAERYLESCLAHSHMRCYLFALALHKTFIENETSKIGIDASHIKNHLFWECEDNYAKWPEDRLGETLRLFLRRFYVYFGQSRFPNYFIENCNEFKCIPKPLLLKVQRKLADILEAPVMHVLYAIEKLKYIKKDFYPTFDCRKLYEILTCKNPLRIINPHLPIISTNCDESSDSDEDEHINNIWDKAKATDKQYQWKKERQRQIKERRKANLNNKKTGKNTGKEHIEMNKNIIIPTKMETERRRLVLELFIPHFIAMARSSEKFGTIRQAVIYLEQAKRLCILLSEEPAGDVTAHEYLDVIRDKLADCQRMLAKQVGYKVSVRDKMSHDRITDSNVIRKHRPKYEHIMSQDSPTESIGIAPFTFVDVHSDNTKKSNVKSYFDIVETEESKL</sequence>
<feature type="region of interest" description="Disordered" evidence="1">
    <location>
        <begin position="1"/>
        <end position="71"/>
    </location>
</feature>
<feature type="compositionally biased region" description="Basic and acidic residues" evidence="1">
    <location>
        <begin position="9"/>
        <end position="28"/>
    </location>
</feature>
<protein>
    <recommendedName>
        <fullName evidence="2">Mab-21-like HhH/H2TH-like domain-containing protein</fullName>
    </recommendedName>
</protein>
<dbReference type="InterPro" id="IPR024810">
    <property type="entry name" value="MAB21L/cGLR"/>
</dbReference>
<evidence type="ECO:0000256" key="1">
    <source>
        <dbReference type="SAM" id="MobiDB-lite"/>
    </source>
</evidence>
<feature type="domain" description="Mab-21-like HhH/H2TH-like" evidence="2">
    <location>
        <begin position="596"/>
        <end position="672"/>
    </location>
</feature>
<feature type="compositionally biased region" description="Basic and acidic residues" evidence="1">
    <location>
        <begin position="324"/>
        <end position="343"/>
    </location>
</feature>
<accession>A0A5E4QDY5</accession>
<gene>
    <name evidence="3" type="ORF">LSINAPIS_LOCUS7589</name>
</gene>
<dbReference type="Pfam" id="PF20266">
    <property type="entry name" value="Mab-21_C"/>
    <property type="match status" value="1"/>
</dbReference>
<reference evidence="3 4" key="1">
    <citation type="submission" date="2017-07" db="EMBL/GenBank/DDBJ databases">
        <authorList>
            <person name="Talla V."/>
            <person name="Backstrom N."/>
        </authorList>
    </citation>
    <scope>NUCLEOTIDE SEQUENCE [LARGE SCALE GENOMIC DNA]</scope>
</reference>
<evidence type="ECO:0000259" key="2">
    <source>
        <dbReference type="Pfam" id="PF20266"/>
    </source>
</evidence>
<feature type="region of interest" description="Disordered" evidence="1">
    <location>
        <begin position="300"/>
        <end position="371"/>
    </location>
</feature>
<dbReference type="Gene3D" id="1.10.1410.40">
    <property type="match status" value="1"/>
</dbReference>
<name>A0A5E4QDY5_9NEOP</name>
<feature type="compositionally biased region" description="Low complexity" evidence="1">
    <location>
        <begin position="351"/>
        <end position="360"/>
    </location>
</feature>
<dbReference type="SMART" id="SM01265">
    <property type="entry name" value="Mab-21"/>
    <property type="match status" value="1"/>
</dbReference>
<proteinExistence type="predicted"/>
<dbReference type="InterPro" id="IPR046906">
    <property type="entry name" value="Mab-21_HhH/H2TH-like"/>
</dbReference>
<evidence type="ECO:0000313" key="4">
    <source>
        <dbReference type="Proteomes" id="UP000324832"/>
    </source>
</evidence>
<evidence type="ECO:0000313" key="3">
    <source>
        <dbReference type="EMBL" id="VVC95989.1"/>
    </source>
</evidence>
<dbReference type="EMBL" id="FZQP02002526">
    <property type="protein sequence ID" value="VVC95989.1"/>
    <property type="molecule type" value="Genomic_DNA"/>
</dbReference>
<feature type="compositionally biased region" description="Basic and acidic residues" evidence="1">
    <location>
        <begin position="227"/>
        <end position="245"/>
    </location>
</feature>